<sequence length="299" mass="34553">MSDSPLKGQLELGINRSKEKDRNFHLGGRSFYFFDFDDNIAFLTTPLILFHKNDKSEIQISSGDFAQHHQTIGSSGPFADYNIDYCDMTGTFRNFRDHHVDELEKLEGKKQIFVQDVAAALGYPDFQWKGPSWECFYHAAFNQRPLSVITARGHHPETLKEGIRVFVQKKVLPLEPNYLSVYPVSHKETRQLLGDSAFKEGTAELKQRAIRASVEQAIELYGYNPHHRFGMSDDDPKNIQLIVEEMTRLKARFPEMSFFMIETQHGSFIKHEVKLNGLRGDKVENLSQLSFFEEDRRKS</sequence>
<dbReference type="RefSeq" id="WP_088566021.1">
    <property type="nucleotide sequence ID" value="NZ_CP020946.1"/>
</dbReference>
<proteinExistence type="predicted"/>
<evidence type="ECO:0000313" key="2">
    <source>
        <dbReference type="Proteomes" id="UP000197003"/>
    </source>
</evidence>
<name>A0A1Z3NAQ0_BDEBC</name>
<dbReference type="Proteomes" id="UP000197003">
    <property type="component" value="Chromosome"/>
</dbReference>
<dbReference type="EMBL" id="CP020946">
    <property type="protein sequence ID" value="ASD64558.1"/>
    <property type="molecule type" value="Genomic_DNA"/>
</dbReference>
<dbReference type="OrthoDB" id="7625785at2"/>
<gene>
    <name evidence="1" type="ORF">B9G79_13745</name>
</gene>
<organism evidence="1 2">
    <name type="scientific">Bdellovibrio bacteriovorus</name>
    <dbReference type="NCBI Taxonomy" id="959"/>
    <lineage>
        <taxon>Bacteria</taxon>
        <taxon>Pseudomonadati</taxon>
        <taxon>Bdellovibrionota</taxon>
        <taxon>Bdellovibrionia</taxon>
        <taxon>Bdellovibrionales</taxon>
        <taxon>Pseudobdellovibrionaceae</taxon>
        <taxon>Bdellovibrio</taxon>
    </lineage>
</organism>
<evidence type="ECO:0000313" key="1">
    <source>
        <dbReference type="EMBL" id="ASD64558.1"/>
    </source>
</evidence>
<accession>A0A1Z3NAQ0</accession>
<reference evidence="1 2" key="1">
    <citation type="submission" date="2017-04" db="EMBL/GenBank/DDBJ databases">
        <title>Whole genome sequence of Bdellovibrio bacteriovorus strain SSB218315.</title>
        <authorList>
            <person name="Oyedara O."/>
            <person name="Rodriguez-Perez M.A."/>
        </authorList>
    </citation>
    <scope>NUCLEOTIDE SEQUENCE [LARGE SCALE GENOMIC DNA]</scope>
    <source>
        <strain evidence="1 2">SSB218315</strain>
    </source>
</reference>
<protein>
    <submittedName>
        <fullName evidence="1">Uncharacterized protein</fullName>
    </submittedName>
</protein>
<dbReference type="AlphaFoldDB" id="A0A1Z3NAQ0"/>